<dbReference type="InterPro" id="IPR009057">
    <property type="entry name" value="Homeodomain-like_sf"/>
</dbReference>
<dbReference type="InterPro" id="IPR020479">
    <property type="entry name" value="HD_metazoa"/>
</dbReference>
<proteinExistence type="inferred from homology"/>
<keyword evidence="3" id="KW-0217">Developmental protein</keyword>
<feature type="compositionally biased region" description="Basic and acidic residues" evidence="9">
    <location>
        <begin position="14"/>
        <end position="24"/>
    </location>
</feature>
<keyword evidence="6 7" id="KW-0539">Nucleus</keyword>
<sequence length="130" mass="15488">MYCPNGTKNINRAPEQRNRKTRTKDKYRVVYTDHQRLQLEKEYSLNTRYINIKRKAEIALDLNLSERQVKIWFQNRRAKDRKLEKKQKEEQNRAMQSQPDREVPDGAGALREVSFNIALLNDNGIHPTTF</sequence>
<dbReference type="PROSITE" id="PS50071">
    <property type="entry name" value="HOMEOBOX_2"/>
    <property type="match status" value="1"/>
</dbReference>
<feature type="DNA-binding region" description="Homeobox" evidence="7">
    <location>
        <begin position="24"/>
        <end position="84"/>
    </location>
</feature>
<dbReference type="GO" id="GO:0009887">
    <property type="term" value="P:animal organ morphogenesis"/>
    <property type="evidence" value="ECO:0007669"/>
    <property type="project" value="TreeGrafter"/>
</dbReference>
<feature type="non-terminal residue" evidence="12">
    <location>
        <position position="1"/>
    </location>
</feature>
<evidence type="ECO:0000313" key="12">
    <source>
        <dbReference type="EMBL" id="ENN80391.1"/>
    </source>
</evidence>
<reference evidence="12" key="1">
    <citation type="journal article" date="2013" name="Genome Biol.">
        <title>Draft genome of the mountain pine beetle, Dendroctonus ponderosae Hopkins, a major forest pest.</title>
        <authorList>
            <person name="Keeling C.I."/>
            <person name="Yuen M.M."/>
            <person name="Liao N.Y."/>
            <person name="Docking T.R."/>
            <person name="Chan S.K."/>
            <person name="Taylor G.A."/>
            <person name="Palmquist D.L."/>
            <person name="Jackman S.D."/>
            <person name="Nguyen A."/>
            <person name="Li M."/>
            <person name="Henderson H."/>
            <person name="Janes J.K."/>
            <person name="Zhao Y."/>
            <person name="Pandoh P."/>
            <person name="Moore R."/>
            <person name="Sperling F.A."/>
            <person name="Huber D.P."/>
            <person name="Birol I."/>
            <person name="Jones S.J."/>
            <person name="Bohlmann J."/>
        </authorList>
    </citation>
    <scope>NUCLEOTIDE SEQUENCE</scope>
</reference>
<protein>
    <recommendedName>
        <fullName evidence="10">Homeobox domain-containing protein</fullName>
    </recommendedName>
</protein>
<dbReference type="PROSITE" id="PS00027">
    <property type="entry name" value="HOMEOBOX_1"/>
    <property type="match status" value="1"/>
</dbReference>
<evidence type="ECO:0000256" key="5">
    <source>
        <dbReference type="ARBA" id="ARBA00023155"/>
    </source>
</evidence>
<dbReference type="AlphaFoldDB" id="N6UIC4"/>
<dbReference type="PANTHER" id="PTHR24332:SF9">
    <property type="entry name" value="HOMEOTIC PROTEIN CAUDAL"/>
    <property type="match status" value="1"/>
</dbReference>
<comment type="subcellular location">
    <subcellularLocation>
        <location evidence="1 7 8">Nucleus</location>
    </subcellularLocation>
</comment>
<dbReference type="OrthoDB" id="6159439at2759"/>
<evidence type="ECO:0000313" key="14">
    <source>
        <dbReference type="EMBL" id="ENN83554.1"/>
    </source>
</evidence>
<feature type="domain" description="Homeobox" evidence="10">
    <location>
        <begin position="22"/>
        <end position="83"/>
    </location>
</feature>
<dbReference type="PRINTS" id="PR00024">
    <property type="entry name" value="HOMEOBOX"/>
</dbReference>
<dbReference type="PRINTS" id="PR00031">
    <property type="entry name" value="HTHREPRESSR"/>
</dbReference>
<evidence type="ECO:0000256" key="6">
    <source>
        <dbReference type="ARBA" id="ARBA00023242"/>
    </source>
</evidence>
<dbReference type="EMBL" id="KB738026">
    <property type="protein sequence ID" value="ENN82804.1"/>
    <property type="molecule type" value="Genomic_DNA"/>
</dbReference>
<name>N6UIC4_DENPD</name>
<evidence type="ECO:0000256" key="1">
    <source>
        <dbReference type="ARBA" id="ARBA00004123"/>
    </source>
</evidence>
<evidence type="ECO:0000256" key="8">
    <source>
        <dbReference type="RuleBase" id="RU000682"/>
    </source>
</evidence>
<dbReference type="SUPFAM" id="SSF46689">
    <property type="entry name" value="Homeodomain-like"/>
    <property type="match status" value="1"/>
</dbReference>
<evidence type="ECO:0000259" key="10">
    <source>
        <dbReference type="PROSITE" id="PS50071"/>
    </source>
</evidence>
<dbReference type="HOGENOM" id="CLU_1940243_0_0_1"/>
<dbReference type="FunFam" id="1.10.10.60:FF:000574">
    <property type="entry name" value="Homeobox protein CHOX-CAD2"/>
    <property type="match status" value="1"/>
</dbReference>
<feature type="region of interest" description="Disordered" evidence="9">
    <location>
        <begin position="80"/>
        <end position="107"/>
    </location>
</feature>
<dbReference type="GO" id="GO:0009948">
    <property type="term" value="P:anterior/posterior axis specification"/>
    <property type="evidence" value="ECO:0007669"/>
    <property type="project" value="TreeGrafter"/>
</dbReference>
<feature type="compositionally biased region" description="Polar residues" evidence="9">
    <location>
        <begin position="1"/>
        <end position="10"/>
    </location>
</feature>
<feature type="compositionally biased region" description="Basic and acidic residues" evidence="9">
    <location>
        <begin position="81"/>
        <end position="92"/>
    </location>
</feature>
<dbReference type="InterPro" id="IPR001356">
    <property type="entry name" value="HD"/>
</dbReference>
<evidence type="ECO:0000313" key="13">
    <source>
        <dbReference type="EMBL" id="ENN82804.1"/>
    </source>
</evidence>
<dbReference type="EMBL" id="KB734473">
    <property type="protein sequence ID" value="ENN83554.1"/>
    <property type="molecule type" value="Genomic_DNA"/>
</dbReference>
<evidence type="ECO:0000256" key="9">
    <source>
        <dbReference type="SAM" id="MobiDB-lite"/>
    </source>
</evidence>
<dbReference type="PANTHER" id="PTHR24332">
    <property type="entry name" value="HOMEOBOX PROTEIN CDX"/>
    <property type="match status" value="1"/>
</dbReference>
<evidence type="ECO:0000256" key="4">
    <source>
        <dbReference type="ARBA" id="ARBA00023125"/>
    </source>
</evidence>
<dbReference type="InterPro" id="IPR047152">
    <property type="entry name" value="Caudal_homeobox"/>
</dbReference>
<evidence type="ECO:0000256" key="7">
    <source>
        <dbReference type="PROSITE-ProRule" id="PRU00108"/>
    </source>
</evidence>
<dbReference type="EMBL" id="KB740548">
    <property type="protein sequence ID" value="ENN80391.1"/>
    <property type="molecule type" value="Genomic_DNA"/>
</dbReference>
<evidence type="ECO:0000313" key="11">
    <source>
        <dbReference type="EMBL" id="ENN79028.1"/>
    </source>
</evidence>
<evidence type="ECO:0000256" key="2">
    <source>
        <dbReference type="ARBA" id="ARBA00010341"/>
    </source>
</evidence>
<dbReference type="CDD" id="cd00086">
    <property type="entry name" value="homeodomain"/>
    <property type="match status" value="1"/>
</dbReference>
<dbReference type="Pfam" id="PF00046">
    <property type="entry name" value="Homeodomain"/>
    <property type="match status" value="1"/>
</dbReference>
<evidence type="ECO:0000256" key="3">
    <source>
        <dbReference type="ARBA" id="ARBA00022473"/>
    </source>
</evidence>
<dbReference type="InterPro" id="IPR000047">
    <property type="entry name" value="HTH_motif"/>
</dbReference>
<dbReference type="EMBL" id="KB740762">
    <property type="protein sequence ID" value="ENN79028.1"/>
    <property type="molecule type" value="Genomic_DNA"/>
</dbReference>
<dbReference type="InterPro" id="IPR017970">
    <property type="entry name" value="Homeobox_CS"/>
</dbReference>
<organism evidence="12">
    <name type="scientific">Dendroctonus ponderosae</name>
    <name type="common">Mountain pine beetle</name>
    <dbReference type="NCBI Taxonomy" id="77166"/>
    <lineage>
        <taxon>Eukaryota</taxon>
        <taxon>Metazoa</taxon>
        <taxon>Ecdysozoa</taxon>
        <taxon>Arthropoda</taxon>
        <taxon>Hexapoda</taxon>
        <taxon>Insecta</taxon>
        <taxon>Pterygota</taxon>
        <taxon>Neoptera</taxon>
        <taxon>Endopterygota</taxon>
        <taxon>Coleoptera</taxon>
        <taxon>Polyphaga</taxon>
        <taxon>Cucujiformia</taxon>
        <taxon>Curculionidae</taxon>
        <taxon>Scolytinae</taxon>
        <taxon>Dendroctonus</taxon>
    </lineage>
</organism>
<accession>N6UIC4</accession>
<dbReference type="GO" id="GO:0000977">
    <property type="term" value="F:RNA polymerase II transcription regulatory region sequence-specific DNA binding"/>
    <property type="evidence" value="ECO:0007669"/>
    <property type="project" value="TreeGrafter"/>
</dbReference>
<gene>
    <name evidence="14" type="ORF">YQE_00090</name>
    <name evidence="13" type="ORF">YQE_00828</name>
    <name evidence="12" type="ORF">YQE_03183</name>
    <name evidence="11" type="ORF">YQE_04514</name>
</gene>
<keyword evidence="5 7" id="KW-0371">Homeobox</keyword>
<dbReference type="OMA" id="TRYINIK"/>
<dbReference type="GO" id="GO:0030154">
    <property type="term" value="P:cell differentiation"/>
    <property type="evidence" value="ECO:0007669"/>
    <property type="project" value="TreeGrafter"/>
</dbReference>
<dbReference type="SMART" id="SM00389">
    <property type="entry name" value="HOX"/>
    <property type="match status" value="1"/>
</dbReference>
<keyword evidence="4 7" id="KW-0238">DNA-binding</keyword>
<dbReference type="GO" id="GO:0000981">
    <property type="term" value="F:DNA-binding transcription factor activity, RNA polymerase II-specific"/>
    <property type="evidence" value="ECO:0007669"/>
    <property type="project" value="InterPro"/>
</dbReference>
<dbReference type="Gene3D" id="1.10.10.60">
    <property type="entry name" value="Homeodomain-like"/>
    <property type="match status" value="1"/>
</dbReference>
<comment type="similarity">
    <text evidence="2">Belongs to the Caudal homeobox family.</text>
</comment>
<dbReference type="GO" id="GO:0005634">
    <property type="term" value="C:nucleus"/>
    <property type="evidence" value="ECO:0007669"/>
    <property type="project" value="UniProtKB-SubCell"/>
</dbReference>
<feature type="region of interest" description="Disordered" evidence="9">
    <location>
        <begin position="1"/>
        <end position="24"/>
    </location>
</feature>